<proteinExistence type="predicted"/>
<organism evidence="1 2">
    <name type="scientific">Pleuronectes platessa</name>
    <name type="common">European plaice</name>
    <dbReference type="NCBI Taxonomy" id="8262"/>
    <lineage>
        <taxon>Eukaryota</taxon>
        <taxon>Metazoa</taxon>
        <taxon>Chordata</taxon>
        <taxon>Craniata</taxon>
        <taxon>Vertebrata</taxon>
        <taxon>Euteleostomi</taxon>
        <taxon>Actinopterygii</taxon>
        <taxon>Neopterygii</taxon>
        <taxon>Teleostei</taxon>
        <taxon>Neoteleostei</taxon>
        <taxon>Acanthomorphata</taxon>
        <taxon>Carangaria</taxon>
        <taxon>Pleuronectiformes</taxon>
        <taxon>Pleuronectoidei</taxon>
        <taxon>Pleuronectidae</taxon>
        <taxon>Pleuronectes</taxon>
    </lineage>
</organism>
<dbReference type="Proteomes" id="UP001153269">
    <property type="component" value="Unassembled WGS sequence"/>
</dbReference>
<evidence type="ECO:0000313" key="2">
    <source>
        <dbReference type="Proteomes" id="UP001153269"/>
    </source>
</evidence>
<dbReference type="EMBL" id="CADEAL010000761">
    <property type="protein sequence ID" value="CAB1424875.1"/>
    <property type="molecule type" value="Genomic_DNA"/>
</dbReference>
<keyword evidence="2" id="KW-1185">Reference proteome</keyword>
<accession>A0A9N7YAZ8</accession>
<evidence type="ECO:0000313" key="1">
    <source>
        <dbReference type="EMBL" id="CAB1424875.1"/>
    </source>
</evidence>
<name>A0A9N7YAZ8_PLEPL</name>
<protein>
    <submittedName>
        <fullName evidence="1">Uncharacterized protein</fullName>
    </submittedName>
</protein>
<comment type="caution">
    <text evidence="1">The sequence shown here is derived from an EMBL/GenBank/DDBJ whole genome shotgun (WGS) entry which is preliminary data.</text>
</comment>
<gene>
    <name evidence="1" type="ORF">PLEPLA_LOCUS12804</name>
</gene>
<dbReference type="AlphaFoldDB" id="A0A9N7YAZ8"/>
<reference evidence="1" key="1">
    <citation type="submission" date="2020-03" db="EMBL/GenBank/DDBJ databases">
        <authorList>
            <person name="Weist P."/>
        </authorList>
    </citation>
    <scope>NUCLEOTIDE SEQUENCE</scope>
</reference>
<sequence length="136" mass="14448">MPSSLSPVGPLCSMLNSPKPAENISLGRSLSHHALRCNQTLMCCVNPSEQCSNPTSGSGGSPSALHYEAVILMVTLHTQGGEETDAGDLDYSQGAQSKHCSCYGRVMLTARAERGSFRQGEASTDLLYRERGKGDT</sequence>